<dbReference type="FunFam" id="1.10.10.10:FF:000141">
    <property type="entry name" value="vacuolar protein-sorting-associated protein 25"/>
    <property type="match status" value="1"/>
</dbReference>
<accession>A0A4U0WHB5</accession>
<dbReference type="InterPro" id="IPR014041">
    <property type="entry name" value="ESCRT-II_cplx_Vps25-sub_N"/>
</dbReference>
<keyword evidence="5" id="KW-0963">Cytoplasm</keyword>
<dbReference type="SUPFAM" id="SSF46785">
    <property type="entry name" value="Winged helix' DNA-binding domain"/>
    <property type="match status" value="2"/>
</dbReference>
<dbReference type="PANTHER" id="PTHR13149:SF0">
    <property type="entry name" value="VACUOLAR PROTEIN-SORTING-ASSOCIATED PROTEIN 25"/>
    <property type="match status" value="1"/>
</dbReference>
<dbReference type="InterPro" id="IPR036388">
    <property type="entry name" value="WH-like_DNA-bd_sf"/>
</dbReference>
<dbReference type="Pfam" id="PF05871">
    <property type="entry name" value="ESCRT-II"/>
    <property type="match status" value="1"/>
</dbReference>
<evidence type="ECO:0000256" key="8">
    <source>
        <dbReference type="SAM" id="MobiDB-lite"/>
    </source>
</evidence>
<dbReference type="InterPro" id="IPR036390">
    <property type="entry name" value="WH_DNA-bd_sf"/>
</dbReference>
<keyword evidence="10" id="KW-1185">Reference proteome</keyword>
<evidence type="ECO:0000256" key="1">
    <source>
        <dbReference type="ARBA" id="ARBA00004496"/>
    </source>
</evidence>
<evidence type="ECO:0000256" key="4">
    <source>
        <dbReference type="ARBA" id="ARBA00022448"/>
    </source>
</evidence>
<keyword evidence="4" id="KW-0813">Transport</keyword>
<comment type="similarity">
    <text evidence="2">Belongs to the VPS25 family.</text>
</comment>
<keyword evidence="6" id="KW-0653">Protein transport</keyword>
<evidence type="ECO:0000313" key="9">
    <source>
        <dbReference type="EMBL" id="TKA62324.1"/>
    </source>
</evidence>
<dbReference type="GO" id="GO:0042803">
    <property type="term" value="F:protein homodimerization activity"/>
    <property type="evidence" value="ECO:0007669"/>
    <property type="project" value="TreeGrafter"/>
</dbReference>
<organism evidence="9 10">
    <name type="scientific">Cryomyces minteri</name>
    <dbReference type="NCBI Taxonomy" id="331657"/>
    <lineage>
        <taxon>Eukaryota</taxon>
        <taxon>Fungi</taxon>
        <taxon>Dikarya</taxon>
        <taxon>Ascomycota</taxon>
        <taxon>Pezizomycotina</taxon>
        <taxon>Dothideomycetes</taxon>
        <taxon>Dothideomycetes incertae sedis</taxon>
        <taxon>Cryomyces</taxon>
    </lineage>
</organism>
<dbReference type="AlphaFoldDB" id="A0A4U0WHB5"/>
<dbReference type="Proteomes" id="UP000308768">
    <property type="component" value="Unassembled WGS sequence"/>
</dbReference>
<dbReference type="Gene3D" id="1.10.10.570">
    <property type="entry name" value="Winged helix' DNA-binding domain. Chain C. Domain 1"/>
    <property type="match status" value="1"/>
</dbReference>
<name>A0A4U0WHB5_9PEZI</name>
<dbReference type="GO" id="GO:0043328">
    <property type="term" value="P:protein transport to vacuole involved in ubiquitin-dependent protein catabolic process via the multivesicular body sorting pathway"/>
    <property type="evidence" value="ECO:0007669"/>
    <property type="project" value="TreeGrafter"/>
</dbReference>
<dbReference type="GO" id="GO:0016236">
    <property type="term" value="P:macroautophagy"/>
    <property type="evidence" value="ECO:0007669"/>
    <property type="project" value="UniProtKB-ARBA"/>
</dbReference>
<sequence>MATPATLTTTTTTITTTTPPSTFPLPAHTSFPPFYTLQPNLQTRTRQLTLWSSLIQSYCAHHRLAKLTLGSALATPLFRNDALGRRLSLLDARAVLDWMCSAEGGGRAEWLREKSSSSAAAGGAAGSALQKNTCYIYYRTPAEWADLLLGWVESTGQRGAVLTLYELVQGDAVSGMEWEGLDQDVLLKALGVLVKRGRAQVFGGEGSEGVKFF</sequence>
<dbReference type="GO" id="GO:0005198">
    <property type="term" value="F:structural molecule activity"/>
    <property type="evidence" value="ECO:0007669"/>
    <property type="project" value="TreeGrafter"/>
</dbReference>
<dbReference type="STRING" id="331657.A0A4U0WHB5"/>
<comment type="subcellular location">
    <subcellularLocation>
        <location evidence="1">Cytoplasm</location>
    </subcellularLocation>
</comment>
<evidence type="ECO:0000256" key="7">
    <source>
        <dbReference type="ARBA" id="ARBA00030094"/>
    </source>
</evidence>
<reference evidence="9 10" key="1">
    <citation type="submission" date="2017-03" db="EMBL/GenBank/DDBJ databases">
        <title>Genomes of endolithic fungi from Antarctica.</title>
        <authorList>
            <person name="Coleine C."/>
            <person name="Masonjones S."/>
            <person name="Stajich J.E."/>
        </authorList>
    </citation>
    <scope>NUCLEOTIDE SEQUENCE [LARGE SCALE GENOMIC DNA]</scope>
    <source>
        <strain evidence="9 10">CCFEE 5187</strain>
    </source>
</reference>
<dbReference type="FunFam" id="1.10.10.570:FF:000003">
    <property type="entry name" value="Vacuolar protein-sorting-associated protein 25"/>
    <property type="match status" value="1"/>
</dbReference>
<feature type="region of interest" description="Disordered" evidence="8">
    <location>
        <begin position="1"/>
        <end position="21"/>
    </location>
</feature>
<evidence type="ECO:0000256" key="2">
    <source>
        <dbReference type="ARBA" id="ARBA00009674"/>
    </source>
</evidence>
<evidence type="ECO:0000256" key="6">
    <source>
        <dbReference type="ARBA" id="ARBA00022927"/>
    </source>
</evidence>
<comment type="caution">
    <text evidence="9">The sequence shown here is derived from an EMBL/GenBank/DDBJ whole genome shotgun (WGS) entry which is preliminary data.</text>
</comment>
<gene>
    <name evidence="9" type="ORF">B0A49_09007</name>
</gene>
<dbReference type="Gene3D" id="1.10.10.10">
    <property type="entry name" value="Winged helix-like DNA-binding domain superfamily/Winged helix DNA-binding domain"/>
    <property type="match status" value="1"/>
</dbReference>
<dbReference type="EMBL" id="NAJN01001584">
    <property type="protein sequence ID" value="TKA62324.1"/>
    <property type="molecule type" value="Genomic_DNA"/>
</dbReference>
<evidence type="ECO:0000256" key="3">
    <source>
        <dbReference type="ARBA" id="ARBA00017934"/>
    </source>
</evidence>
<dbReference type="GO" id="GO:0000814">
    <property type="term" value="C:ESCRT II complex"/>
    <property type="evidence" value="ECO:0007669"/>
    <property type="project" value="InterPro"/>
</dbReference>
<proteinExistence type="inferred from homology"/>
<protein>
    <recommendedName>
        <fullName evidence="3">Vacuolar protein-sorting-associated protein 25</fullName>
    </recommendedName>
    <alternativeName>
        <fullName evidence="7">ESCRT-II complex subunit VPS25</fullName>
    </alternativeName>
</protein>
<dbReference type="PANTHER" id="PTHR13149">
    <property type="entry name" value="VACUOLAR PROTEIN SORTING-ASSOCIATED PROTEIN VPS25"/>
    <property type="match status" value="1"/>
</dbReference>
<evidence type="ECO:0000313" key="10">
    <source>
        <dbReference type="Proteomes" id="UP000308768"/>
    </source>
</evidence>
<evidence type="ECO:0000256" key="5">
    <source>
        <dbReference type="ARBA" id="ARBA00022490"/>
    </source>
</evidence>
<dbReference type="OrthoDB" id="245150at2759"/>
<dbReference type="InterPro" id="IPR008570">
    <property type="entry name" value="ESCRT-II_cplx_Vps25-sub"/>
</dbReference>